<name>A0ABD4TED4_9EURY</name>
<accession>A0ABD4TED4</accession>
<organism evidence="1 2">
    <name type="scientific">Methanocalculus taiwanensis</name>
    <dbReference type="NCBI Taxonomy" id="106207"/>
    <lineage>
        <taxon>Archaea</taxon>
        <taxon>Methanobacteriati</taxon>
        <taxon>Methanobacteriota</taxon>
        <taxon>Stenosarchaea group</taxon>
        <taxon>Methanomicrobia</taxon>
        <taxon>Methanomicrobiales</taxon>
        <taxon>Methanocalculaceae</taxon>
        <taxon>Methanocalculus</taxon>
    </lineage>
</organism>
<dbReference type="RefSeq" id="WP_255331297.1">
    <property type="nucleotide sequence ID" value="NZ_VOTZ01000001.1"/>
</dbReference>
<evidence type="ECO:0000313" key="1">
    <source>
        <dbReference type="EMBL" id="MCQ1537394.1"/>
    </source>
</evidence>
<reference evidence="1 2" key="1">
    <citation type="submission" date="2019-08" db="EMBL/GenBank/DDBJ databases">
        <authorList>
            <person name="Chen S.-C."/>
            <person name="Lai M.-C."/>
            <person name="You Y.-T."/>
        </authorList>
    </citation>
    <scope>NUCLEOTIDE SEQUENCE [LARGE SCALE GENOMIC DNA]</scope>
    <source>
        <strain evidence="1 2">P2F9704a</strain>
    </source>
</reference>
<keyword evidence="2" id="KW-1185">Reference proteome</keyword>
<dbReference type="AlphaFoldDB" id="A0ABD4TED4"/>
<comment type="caution">
    <text evidence="1">The sequence shown here is derived from an EMBL/GenBank/DDBJ whole genome shotgun (WGS) entry which is preliminary data.</text>
</comment>
<dbReference type="PROSITE" id="PS51257">
    <property type="entry name" value="PROKAR_LIPOPROTEIN"/>
    <property type="match status" value="1"/>
</dbReference>
<proteinExistence type="predicted"/>
<gene>
    <name evidence="1" type="ORF">FTO68_00010</name>
</gene>
<dbReference type="EMBL" id="VOTZ01000001">
    <property type="protein sequence ID" value="MCQ1537394.1"/>
    <property type="molecule type" value="Genomic_DNA"/>
</dbReference>
<evidence type="ECO:0000313" key="2">
    <source>
        <dbReference type="Proteomes" id="UP001524383"/>
    </source>
</evidence>
<dbReference type="Proteomes" id="UP001524383">
    <property type="component" value="Unassembled WGS sequence"/>
</dbReference>
<protein>
    <submittedName>
        <fullName evidence="1">Uncharacterized protein</fullName>
    </submittedName>
</protein>
<sequence length="246" mass="26764">MSARFILVPIVCICCIFAAGCTGSPESHDSYQSSYSYEATISFTEPLHNVTLLLPYPAPGFDPLLSEIYGLPDGWDAQIIAVNTTPFLSITAAEMIPRYHGMPIAIEPGEENLPPTLPPSDQYSEETPILRPVSFGIRYDPGRTIQTKHPEGTDPLLPHSTSEGTCAILGMGGEPCTAITSPVYLSYESSPDTSVEVWVRFSGSNEWWSLGWSGNSYSQLCSIQLTGPQDGWNEMQGDMVVGSGRY</sequence>